<dbReference type="PANTHER" id="PTHR35798">
    <property type="entry name" value="CELL DIVISION PROTEIN SEPF"/>
    <property type="match status" value="1"/>
</dbReference>
<keyword evidence="5" id="KW-0963">Cytoplasm</keyword>
<reference evidence="7 8" key="1">
    <citation type="submission" date="2016-10" db="EMBL/GenBank/DDBJ databases">
        <authorList>
            <person name="de Groot N.N."/>
        </authorList>
    </citation>
    <scope>NUCLEOTIDE SEQUENCE [LARGE SCALE GENOMIC DNA]</scope>
    <source>
        <strain evidence="7 8">DSM 20581</strain>
    </source>
</reference>
<dbReference type="GO" id="GO:0005737">
    <property type="term" value="C:cytoplasm"/>
    <property type="evidence" value="ECO:0007669"/>
    <property type="project" value="UniProtKB-SubCell"/>
</dbReference>
<dbReference type="RefSeq" id="WP_092479679.1">
    <property type="nucleotide sequence ID" value="NZ_FOXW01000002.1"/>
</dbReference>
<evidence type="ECO:0000313" key="7">
    <source>
        <dbReference type="EMBL" id="SFQ11356.1"/>
    </source>
</evidence>
<dbReference type="InterPro" id="IPR038594">
    <property type="entry name" value="SepF-like_sf"/>
</dbReference>
<dbReference type="OrthoDB" id="9815206at2"/>
<evidence type="ECO:0000256" key="5">
    <source>
        <dbReference type="HAMAP-Rule" id="MF_01197"/>
    </source>
</evidence>
<dbReference type="AlphaFoldDB" id="A0A1I5VWJ3"/>
<proteinExistence type="inferred from homology"/>
<dbReference type="PANTHER" id="PTHR35798:SF1">
    <property type="entry name" value="CELL DIVISION PROTEIN SEPF"/>
    <property type="match status" value="1"/>
</dbReference>
<dbReference type="Pfam" id="PF04472">
    <property type="entry name" value="SepF"/>
    <property type="match status" value="1"/>
</dbReference>
<dbReference type="GO" id="GO:0000917">
    <property type="term" value="P:division septum assembly"/>
    <property type="evidence" value="ECO:0007669"/>
    <property type="project" value="UniProtKB-KW"/>
</dbReference>
<keyword evidence="3 5" id="KW-0131">Cell cycle</keyword>
<dbReference type="STRING" id="82801.SAMN04488506_0608"/>
<keyword evidence="8" id="KW-1185">Reference proteome</keyword>
<comment type="function">
    <text evidence="4 5">Cell division protein that is part of the divisome complex and is recruited early to the Z-ring. Probably stimulates Z-ring formation, perhaps through the cross-linking of FtsZ protofilaments. Its function overlaps with FtsA.</text>
</comment>
<evidence type="ECO:0000256" key="3">
    <source>
        <dbReference type="ARBA" id="ARBA00023306"/>
    </source>
</evidence>
<dbReference type="EMBL" id="FOXW01000002">
    <property type="protein sequence ID" value="SFQ11356.1"/>
    <property type="molecule type" value="Genomic_DNA"/>
</dbReference>
<name>A0A1I5VWJ3_9LACT</name>
<gene>
    <name evidence="5" type="primary">sepF</name>
    <name evidence="7" type="ORF">SAMN04488506_0608</name>
</gene>
<protein>
    <recommendedName>
        <fullName evidence="5">Cell division protein SepF</fullName>
    </recommendedName>
</protein>
<dbReference type="GO" id="GO:0043093">
    <property type="term" value="P:FtsZ-dependent cytokinesis"/>
    <property type="evidence" value="ECO:0007669"/>
    <property type="project" value="UniProtKB-UniRule"/>
</dbReference>
<evidence type="ECO:0000256" key="6">
    <source>
        <dbReference type="SAM" id="MobiDB-lite"/>
    </source>
</evidence>
<evidence type="ECO:0000256" key="2">
    <source>
        <dbReference type="ARBA" id="ARBA00023210"/>
    </source>
</evidence>
<accession>A0A1I5VWJ3</accession>
<organism evidence="7 8">
    <name type="scientific">Desemzia incerta</name>
    <dbReference type="NCBI Taxonomy" id="82801"/>
    <lineage>
        <taxon>Bacteria</taxon>
        <taxon>Bacillati</taxon>
        <taxon>Bacillota</taxon>
        <taxon>Bacilli</taxon>
        <taxon>Lactobacillales</taxon>
        <taxon>Carnobacteriaceae</taxon>
        <taxon>Desemzia</taxon>
    </lineage>
</organism>
<dbReference type="HAMAP" id="MF_01197">
    <property type="entry name" value="SepF"/>
    <property type="match status" value="1"/>
</dbReference>
<comment type="similarity">
    <text evidence="5">Belongs to the SepF family.</text>
</comment>
<dbReference type="InterPro" id="IPR007561">
    <property type="entry name" value="Cell_div_SepF/SepF-rel"/>
</dbReference>
<evidence type="ECO:0000256" key="1">
    <source>
        <dbReference type="ARBA" id="ARBA00022618"/>
    </source>
</evidence>
<dbReference type="InterPro" id="IPR023052">
    <property type="entry name" value="Cell_div_SepF"/>
</dbReference>
<feature type="region of interest" description="Disordered" evidence="6">
    <location>
        <begin position="28"/>
        <end position="50"/>
    </location>
</feature>
<evidence type="ECO:0000313" key="8">
    <source>
        <dbReference type="Proteomes" id="UP000199136"/>
    </source>
</evidence>
<dbReference type="Proteomes" id="UP000199136">
    <property type="component" value="Unassembled WGS sequence"/>
</dbReference>
<evidence type="ECO:0000256" key="4">
    <source>
        <dbReference type="ARBA" id="ARBA00044936"/>
    </source>
</evidence>
<sequence length="161" mass="18390">MGMINRLNDFFGLGDEEETFQVENNAQENNEMKNKQKPQFPNRQGSNPAMNTRREVKKNNNVVALSQVQQQGKIIVVEPRVYSEVKDIADLLLSNQSVILNFSRIEKSEAKKIVDFLMGSIYAIEGDMQRVGNEIFLCTPKNVEIDGVLEQTNTFDDLEIY</sequence>
<comment type="subcellular location">
    <subcellularLocation>
        <location evidence="5">Cytoplasm</location>
    </subcellularLocation>
    <text evidence="5">Localizes to the division site, in a FtsZ-dependent manner.</text>
</comment>
<keyword evidence="2 5" id="KW-0717">Septation</keyword>
<comment type="subunit">
    <text evidence="5">Homodimer. Interacts with FtsZ.</text>
</comment>
<feature type="compositionally biased region" description="Polar residues" evidence="6">
    <location>
        <begin position="37"/>
        <end position="50"/>
    </location>
</feature>
<dbReference type="Gene3D" id="3.30.110.150">
    <property type="entry name" value="SepF-like protein"/>
    <property type="match status" value="1"/>
</dbReference>
<keyword evidence="1 5" id="KW-0132">Cell division</keyword>